<evidence type="ECO:0000313" key="1">
    <source>
        <dbReference type="EMBL" id="RJG26730.1"/>
    </source>
</evidence>
<dbReference type="RefSeq" id="WP_119790251.1">
    <property type="nucleotide sequence ID" value="NZ_QYZD01000001.1"/>
</dbReference>
<reference evidence="1 2" key="1">
    <citation type="submission" date="2018-09" db="EMBL/GenBank/DDBJ databases">
        <title>Paenibacillus SK2017-BO5.</title>
        <authorList>
            <person name="Piskunova J.V."/>
            <person name="Dubiley S.A."/>
            <person name="Severinov K.V."/>
        </authorList>
    </citation>
    <scope>NUCLEOTIDE SEQUENCE [LARGE SCALE GENOMIC DNA]</scope>
    <source>
        <strain evidence="1 2">BO5</strain>
    </source>
</reference>
<dbReference type="EMBL" id="QYZD01000001">
    <property type="protein sequence ID" value="RJG26730.1"/>
    <property type="molecule type" value="Genomic_DNA"/>
</dbReference>
<accession>A0A3A3GN65</accession>
<comment type="caution">
    <text evidence="1">The sequence shown here is derived from an EMBL/GenBank/DDBJ whole genome shotgun (WGS) entry which is preliminary data.</text>
</comment>
<evidence type="ECO:0000313" key="2">
    <source>
        <dbReference type="Proteomes" id="UP000266177"/>
    </source>
</evidence>
<dbReference type="AlphaFoldDB" id="A0A3A3GN65"/>
<gene>
    <name evidence="1" type="ORF">DQX05_01480</name>
</gene>
<protein>
    <submittedName>
        <fullName evidence="1">Uncharacterized protein</fullName>
    </submittedName>
</protein>
<dbReference type="Proteomes" id="UP000266177">
    <property type="component" value="Unassembled WGS sequence"/>
</dbReference>
<sequence length="139" mass="14285">MSWTNSVTNSFDKGFNKAAKYVDRAAEEIGDSLQKSAQAVLNSVDKGFNKAAKYVDRAAEEIGDSLQKSAQGVVSGWGVGPTVGGGGAGIIYDVKTGVPKAQAVGGFMRGAGLTAVGELGVNTAIDLGQKAYNYFTGSK</sequence>
<proteinExistence type="predicted"/>
<name>A0A3A3GN65_PANTH</name>
<organism evidence="1 2">
    <name type="scientific">Paenibacillus thiaminolyticus</name>
    <name type="common">Bacillus thiaminolyticus</name>
    <dbReference type="NCBI Taxonomy" id="49283"/>
    <lineage>
        <taxon>Bacteria</taxon>
        <taxon>Bacillati</taxon>
        <taxon>Bacillota</taxon>
        <taxon>Bacilli</taxon>
        <taxon>Bacillales</taxon>
        <taxon>Paenibacillaceae</taxon>
        <taxon>Paenibacillus</taxon>
    </lineage>
</organism>